<evidence type="ECO:0000313" key="3">
    <source>
        <dbReference type="Proteomes" id="UP000318478"/>
    </source>
</evidence>
<dbReference type="RefSeq" id="WP_146588974.1">
    <property type="nucleotide sequence ID" value="NZ_SJPO01000008.1"/>
</dbReference>
<dbReference type="EMBL" id="SJPO01000008">
    <property type="protein sequence ID" value="TWT74528.1"/>
    <property type="molecule type" value="Genomic_DNA"/>
</dbReference>
<name>A0A5C5YH62_9BACT</name>
<dbReference type="NCBIfam" id="TIGR02595">
    <property type="entry name" value="PEP_CTERM"/>
    <property type="match status" value="1"/>
</dbReference>
<reference evidence="2 3" key="1">
    <citation type="submission" date="2019-02" db="EMBL/GenBank/DDBJ databases">
        <title>Deep-cultivation of Planctomycetes and their phenomic and genomic characterization uncovers novel biology.</title>
        <authorList>
            <person name="Wiegand S."/>
            <person name="Jogler M."/>
            <person name="Boedeker C."/>
            <person name="Pinto D."/>
            <person name="Vollmers J."/>
            <person name="Rivas-Marin E."/>
            <person name="Kohn T."/>
            <person name="Peeters S.H."/>
            <person name="Heuer A."/>
            <person name="Rast P."/>
            <person name="Oberbeckmann S."/>
            <person name="Bunk B."/>
            <person name="Jeske O."/>
            <person name="Meyerdierks A."/>
            <person name="Storesund J.E."/>
            <person name="Kallscheuer N."/>
            <person name="Luecker S."/>
            <person name="Lage O.M."/>
            <person name="Pohl T."/>
            <person name="Merkel B.J."/>
            <person name="Hornburger P."/>
            <person name="Mueller R.-W."/>
            <person name="Bruemmer F."/>
            <person name="Labrenz M."/>
            <person name="Spormann A.M."/>
            <person name="Op Den Camp H."/>
            <person name="Overmann J."/>
            <person name="Amann R."/>
            <person name="Jetten M.S.M."/>
            <person name="Mascher T."/>
            <person name="Medema M.H."/>
            <person name="Devos D.P."/>
            <person name="Kaster A.-K."/>
            <person name="Ovreas L."/>
            <person name="Rohde M."/>
            <person name="Galperin M.Y."/>
            <person name="Jogler C."/>
        </authorList>
    </citation>
    <scope>NUCLEOTIDE SEQUENCE [LARGE SCALE GENOMIC DNA]</scope>
    <source>
        <strain evidence="2 3">Pla123a</strain>
    </source>
</reference>
<gene>
    <name evidence="2" type="ORF">Pla123a_33510</name>
</gene>
<sequence length="334" mass="35520">MKNKDSKRSDQSGGANQTAKRLASYSMAAGLGAFGCGEAARGAIVYTDVPDIVLMRGDPAVELNLDNDPTGKLDLHFRNNAGGTWYASGRFIGLAYPGEPAPESYSYALSRLNDPPGSNPGYYVRAFHPGDQIGPVGEGLTVKAGRLSNTPQSGYGVLKTSLRSPYSPADDGGGFGDTTSDQFAGIAIRDPDDGLHFGWVRLRAEIITTASFPYYEHVWTLYDWAYETDLNTPILAGAKPEPVAGDYNSDGVVDAADYTVWRDQKGQSTTLPNTDPSDTDNLVTQSEYEFWKSRFGSTSGSATAAAPTGSSIPEPSSLALLAAGVGALVSHRRR</sequence>
<dbReference type="AlphaFoldDB" id="A0A5C5YH62"/>
<protein>
    <submittedName>
        <fullName evidence="2">PEP-CTERM motif protein</fullName>
    </submittedName>
</protein>
<evidence type="ECO:0000313" key="2">
    <source>
        <dbReference type="EMBL" id="TWT74528.1"/>
    </source>
</evidence>
<evidence type="ECO:0000259" key="1">
    <source>
        <dbReference type="Pfam" id="PF07589"/>
    </source>
</evidence>
<organism evidence="2 3">
    <name type="scientific">Posidoniimonas polymericola</name>
    <dbReference type="NCBI Taxonomy" id="2528002"/>
    <lineage>
        <taxon>Bacteria</taxon>
        <taxon>Pseudomonadati</taxon>
        <taxon>Planctomycetota</taxon>
        <taxon>Planctomycetia</taxon>
        <taxon>Pirellulales</taxon>
        <taxon>Lacipirellulaceae</taxon>
        <taxon>Posidoniimonas</taxon>
    </lineage>
</organism>
<feature type="domain" description="Ice-binding protein C-terminal" evidence="1">
    <location>
        <begin position="311"/>
        <end position="333"/>
    </location>
</feature>
<dbReference type="Proteomes" id="UP000318478">
    <property type="component" value="Unassembled WGS sequence"/>
</dbReference>
<proteinExistence type="predicted"/>
<dbReference type="Pfam" id="PF07589">
    <property type="entry name" value="PEP-CTERM"/>
    <property type="match status" value="1"/>
</dbReference>
<comment type="caution">
    <text evidence="2">The sequence shown here is derived from an EMBL/GenBank/DDBJ whole genome shotgun (WGS) entry which is preliminary data.</text>
</comment>
<accession>A0A5C5YH62</accession>
<dbReference type="OrthoDB" id="264607at2"/>
<keyword evidence="3" id="KW-1185">Reference proteome</keyword>
<dbReference type="InterPro" id="IPR013424">
    <property type="entry name" value="Ice-binding_C"/>
</dbReference>